<dbReference type="Proteomes" id="UP000297714">
    <property type="component" value="Unassembled WGS sequence"/>
</dbReference>
<dbReference type="InterPro" id="IPR035906">
    <property type="entry name" value="MetI-like_sf"/>
</dbReference>
<keyword evidence="3" id="KW-1003">Cell membrane</keyword>
<comment type="subcellular location">
    <subcellularLocation>
        <location evidence="1 7">Cell membrane</location>
        <topology evidence="1 7">Multi-pass membrane protein</topology>
    </subcellularLocation>
</comment>
<feature type="transmembrane region" description="Helical" evidence="7">
    <location>
        <begin position="118"/>
        <end position="138"/>
    </location>
</feature>
<evidence type="ECO:0000256" key="4">
    <source>
        <dbReference type="ARBA" id="ARBA00022692"/>
    </source>
</evidence>
<keyword evidence="10" id="KW-1185">Reference proteome</keyword>
<keyword evidence="2 7" id="KW-0813">Transport</keyword>
<feature type="transmembrane region" description="Helical" evidence="7">
    <location>
        <begin position="166"/>
        <end position="188"/>
    </location>
</feature>
<gene>
    <name evidence="9" type="primary">ugpA</name>
    <name evidence="9" type="ORF">CAGA_15670</name>
</gene>
<dbReference type="SUPFAM" id="SSF160964">
    <property type="entry name" value="MalF N-terminal region-like"/>
    <property type="match status" value="1"/>
</dbReference>
<dbReference type="Pfam" id="PF00528">
    <property type="entry name" value="BPD_transp_1"/>
    <property type="match status" value="1"/>
</dbReference>
<dbReference type="GO" id="GO:0055085">
    <property type="term" value="P:transmembrane transport"/>
    <property type="evidence" value="ECO:0007669"/>
    <property type="project" value="InterPro"/>
</dbReference>
<dbReference type="PROSITE" id="PS50928">
    <property type="entry name" value="ABC_TM1"/>
    <property type="match status" value="1"/>
</dbReference>
<proteinExistence type="inferred from homology"/>
<evidence type="ECO:0000256" key="1">
    <source>
        <dbReference type="ARBA" id="ARBA00004651"/>
    </source>
</evidence>
<sequence>MKHSRTSGFRVALPFLLPSLVGFLGFSVLPIIATLFISMTNWDGLSQLTLASDFQGFMKDYFVGLQNYKEIFSNAELYQVLSNTLKFVVLYIPLMLLVSLCVAGILNSKAHGVGFFRVVYYIPVITSWVAGSLIWKWVLNPQYGILNSMLSSLGIHGPQWLQSPQWAMPAIVLASIWKDMGYFGLMLLSGLQGINHEYYEAAAIDGANNVVRFFKITLPLLTPTIFFVLIISLINSFQIFPQVMIMTPDGGPGGSTMVMVERIYKHGFTYYEMGIASALSWILFVIIMVLTFVQMKLQNKWVNYDD</sequence>
<accession>A0A4Z0YBL6</accession>
<evidence type="ECO:0000259" key="8">
    <source>
        <dbReference type="PROSITE" id="PS50928"/>
    </source>
</evidence>
<dbReference type="SUPFAM" id="SSF161098">
    <property type="entry name" value="MetI-like"/>
    <property type="match status" value="1"/>
</dbReference>
<comment type="caution">
    <text evidence="9">The sequence shown here is derived from an EMBL/GenBank/DDBJ whole genome shotgun (WGS) entry which is preliminary data.</text>
</comment>
<comment type="similarity">
    <text evidence="7">Belongs to the binding-protein-dependent transport system permease family.</text>
</comment>
<dbReference type="AlphaFoldDB" id="A0A4Z0YBL6"/>
<evidence type="ECO:0000256" key="6">
    <source>
        <dbReference type="ARBA" id="ARBA00023136"/>
    </source>
</evidence>
<dbReference type="PANTHER" id="PTHR30193:SF37">
    <property type="entry name" value="INNER MEMBRANE ABC TRANSPORTER PERMEASE PROTEIN YCJO"/>
    <property type="match status" value="1"/>
</dbReference>
<feature type="transmembrane region" description="Helical" evidence="7">
    <location>
        <begin position="12"/>
        <end position="37"/>
    </location>
</feature>
<protein>
    <submittedName>
        <fullName evidence="9">sn-glycerol-3-phosphate transport system permease protein UgpA</fullName>
    </submittedName>
</protein>
<feature type="transmembrane region" description="Helical" evidence="7">
    <location>
        <begin position="220"/>
        <end position="240"/>
    </location>
</feature>
<evidence type="ECO:0000256" key="7">
    <source>
        <dbReference type="RuleBase" id="RU363032"/>
    </source>
</evidence>
<evidence type="ECO:0000256" key="5">
    <source>
        <dbReference type="ARBA" id="ARBA00022989"/>
    </source>
</evidence>
<keyword evidence="4 7" id="KW-0812">Transmembrane</keyword>
<evidence type="ECO:0000256" key="2">
    <source>
        <dbReference type="ARBA" id="ARBA00022448"/>
    </source>
</evidence>
<reference evidence="9 10" key="1">
    <citation type="submission" date="2019-04" db="EMBL/GenBank/DDBJ databases">
        <authorList>
            <person name="Poehlein A."/>
            <person name="Bengelsdorf F.R."/>
            <person name="Duerre P."/>
            <person name="Daniel R."/>
        </authorList>
    </citation>
    <scope>NUCLEOTIDE SEQUENCE [LARGE SCALE GENOMIC DNA]</scope>
    <source>
        <strain evidence="9 10">BS-1</strain>
    </source>
</reference>
<keyword evidence="6 7" id="KW-0472">Membrane</keyword>
<evidence type="ECO:0000256" key="3">
    <source>
        <dbReference type="ARBA" id="ARBA00022475"/>
    </source>
</evidence>
<name>A0A4Z0YBL6_9FIRM</name>
<evidence type="ECO:0000313" key="9">
    <source>
        <dbReference type="EMBL" id="TGJ76360.1"/>
    </source>
</evidence>
<dbReference type="OrthoDB" id="367897at2"/>
<dbReference type="InterPro" id="IPR000515">
    <property type="entry name" value="MetI-like"/>
</dbReference>
<dbReference type="InterPro" id="IPR051393">
    <property type="entry name" value="ABC_transporter_permease"/>
</dbReference>
<dbReference type="Gene3D" id="1.10.3720.10">
    <property type="entry name" value="MetI-like"/>
    <property type="match status" value="1"/>
</dbReference>
<organism evidence="9 10">
    <name type="scientific">Caproiciproducens galactitolivorans</name>
    <dbReference type="NCBI Taxonomy" id="642589"/>
    <lineage>
        <taxon>Bacteria</taxon>
        <taxon>Bacillati</taxon>
        <taxon>Bacillota</taxon>
        <taxon>Clostridia</taxon>
        <taxon>Eubacteriales</taxon>
        <taxon>Acutalibacteraceae</taxon>
        <taxon>Caproiciproducens</taxon>
    </lineage>
</organism>
<dbReference type="PANTHER" id="PTHR30193">
    <property type="entry name" value="ABC TRANSPORTER PERMEASE PROTEIN"/>
    <property type="match status" value="1"/>
</dbReference>
<dbReference type="CDD" id="cd06261">
    <property type="entry name" value="TM_PBP2"/>
    <property type="match status" value="1"/>
</dbReference>
<keyword evidence="5 7" id="KW-1133">Transmembrane helix</keyword>
<dbReference type="EMBL" id="SRMQ01000006">
    <property type="protein sequence ID" value="TGJ76360.1"/>
    <property type="molecule type" value="Genomic_DNA"/>
</dbReference>
<feature type="transmembrane region" description="Helical" evidence="7">
    <location>
        <begin position="273"/>
        <end position="293"/>
    </location>
</feature>
<evidence type="ECO:0000313" key="10">
    <source>
        <dbReference type="Proteomes" id="UP000297714"/>
    </source>
</evidence>
<dbReference type="GO" id="GO:0005886">
    <property type="term" value="C:plasma membrane"/>
    <property type="evidence" value="ECO:0007669"/>
    <property type="project" value="UniProtKB-SubCell"/>
</dbReference>
<feature type="transmembrane region" description="Helical" evidence="7">
    <location>
        <begin position="87"/>
        <end position="106"/>
    </location>
</feature>
<feature type="domain" description="ABC transmembrane type-1" evidence="8">
    <location>
        <begin position="81"/>
        <end position="294"/>
    </location>
</feature>